<feature type="region of interest" description="Disordered" evidence="1">
    <location>
        <begin position="1"/>
        <end position="30"/>
    </location>
</feature>
<dbReference type="Pfam" id="PF11169">
    <property type="entry name" value="DUF2956"/>
    <property type="match status" value="1"/>
</dbReference>
<name>A0A1M7YTE6_9VIBR</name>
<feature type="region of interest" description="Disordered" evidence="1">
    <location>
        <begin position="46"/>
        <end position="85"/>
    </location>
</feature>
<evidence type="ECO:0000256" key="1">
    <source>
        <dbReference type="SAM" id="MobiDB-lite"/>
    </source>
</evidence>
<dbReference type="OrthoDB" id="5600789at2"/>
<evidence type="ECO:0000313" key="4">
    <source>
        <dbReference type="Proteomes" id="UP000184600"/>
    </source>
</evidence>
<protein>
    <recommendedName>
        <fullName evidence="5">DUF2956 domain-containing protein</fullName>
    </recommendedName>
</protein>
<organism evidence="3 4">
    <name type="scientific">Vibrio quintilis</name>
    <dbReference type="NCBI Taxonomy" id="1117707"/>
    <lineage>
        <taxon>Bacteria</taxon>
        <taxon>Pseudomonadati</taxon>
        <taxon>Pseudomonadota</taxon>
        <taxon>Gammaproteobacteria</taxon>
        <taxon>Vibrionales</taxon>
        <taxon>Vibrionaceae</taxon>
        <taxon>Vibrio</taxon>
    </lineage>
</organism>
<evidence type="ECO:0000256" key="2">
    <source>
        <dbReference type="SAM" id="Phobius"/>
    </source>
</evidence>
<feature type="transmembrane region" description="Helical" evidence="2">
    <location>
        <begin position="93"/>
        <end position="111"/>
    </location>
</feature>
<feature type="compositionally biased region" description="Basic and acidic residues" evidence="1">
    <location>
        <begin position="49"/>
        <end position="60"/>
    </location>
</feature>
<dbReference type="STRING" id="1117707.VQ7734_01602"/>
<dbReference type="AlphaFoldDB" id="A0A1M7YTE6"/>
<accession>A0A1M7YTE6</accession>
<reference evidence="4" key="1">
    <citation type="submission" date="2016-12" db="EMBL/GenBank/DDBJ databases">
        <authorList>
            <person name="Rodrigo-Torres L."/>
            <person name="Arahal R.D."/>
            <person name="Lucena T."/>
        </authorList>
    </citation>
    <scope>NUCLEOTIDE SEQUENCE [LARGE SCALE GENOMIC DNA]</scope>
</reference>
<dbReference type="InterPro" id="IPR021339">
    <property type="entry name" value="DUF2956"/>
</dbReference>
<dbReference type="EMBL" id="FRFG01000019">
    <property type="protein sequence ID" value="SHO55841.1"/>
    <property type="molecule type" value="Genomic_DNA"/>
</dbReference>
<evidence type="ECO:0000313" key="3">
    <source>
        <dbReference type="EMBL" id="SHO55841.1"/>
    </source>
</evidence>
<sequence>MKKASAPSNETRQEAMKIARATQKPGQNKEQTKLIAQGIEKGIAVYKKQQKEKQRQADKERKRKNKEKQQENILPEEIPSAPPQPEKHTMIHLLPWILTAVSWGILLYIWIHPAV</sequence>
<dbReference type="Proteomes" id="UP000184600">
    <property type="component" value="Unassembled WGS sequence"/>
</dbReference>
<keyword evidence="4" id="KW-1185">Reference proteome</keyword>
<keyword evidence="2" id="KW-0812">Transmembrane</keyword>
<keyword evidence="2" id="KW-1133">Transmembrane helix</keyword>
<dbReference type="RefSeq" id="WP_073581254.1">
    <property type="nucleotide sequence ID" value="NZ_AP024897.1"/>
</dbReference>
<gene>
    <name evidence="3" type="ORF">VQ7734_01602</name>
</gene>
<feature type="compositionally biased region" description="Polar residues" evidence="1">
    <location>
        <begin position="1"/>
        <end position="10"/>
    </location>
</feature>
<proteinExistence type="predicted"/>
<keyword evidence="2" id="KW-0472">Membrane</keyword>
<evidence type="ECO:0008006" key="5">
    <source>
        <dbReference type="Google" id="ProtNLM"/>
    </source>
</evidence>